<dbReference type="InterPro" id="IPR036188">
    <property type="entry name" value="FAD/NAD-bd_sf"/>
</dbReference>
<evidence type="ECO:0000256" key="3">
    <source>
        <dbReference type="ARBA" id="ARBA00007653"/>
    </source>
</evidence>
<dbReference type="PANTHER" id="PTHR11806">
    <property type="entry name" value="GLUCOSE INHIBITED DIVISION PROTEIN A"/>
    <property type="match status" value="1"/>
</dbReference>
<protein>
    <recommendedName>
        <fullName evidence="4">tRNA uridine 5-carboxymethylaminomethyl modification enzyme MnmG</fullName>
    </recommendedName>
    <alternativeName>
        <fullName evidence="11">Glucose-inhibited division protein A</fullName>
    </alternativeName>
</protein>
<evidence type="ECO:0000256" key="10">
    <source>
        <dbReference type="ARBA" id="ARBA00025948"/>
    </source>
</evidence>
<comment type="subunit">
    <text evidence="10">Homodimer. Heterotetramer of two MnmE and two MnmG subunits.</text>
</comment>
<dbReference type="InterPro" id="IPR044920">
    <property type="entry name" value="MnmG_C_subdom_sf"/>
</dbReference>
<dbReference type="InterPro" id="IPR020595">
    <property type="entry name" value="MnmG-rel_CS"/>
</dbReference>
<evidence type="ECO:0000313" key="13">
    <source>
        <dbReference type="EMBL" id="PIV64808.1"/>
    </source>
</evidence>
<keyword evidence="7" id="KW-0819">tRNA processing</keyword>
<keyword evidence="8" id="KW-0274">FAD</keyword>
<dbReference type="HAMAP" id="MF_00129">
    <property type="entry name" value="MnmG_GidA"/>
    <property type="match status" value="1"/>
</dbReference>
<comment type="similarity">
    <text evidence="3">Belongs to the MnmG family.</text>
</comment>
<evidence type="ECO:0000256" key="8">
    <source>
        <dbReference type="ARBA" id="ARBA00022827"/>
    </source>
</evidence>
<keyword evidence="5" id="KW-0963">Cytoplasm</keyword>
<accession>A0A2M7EAR7</accession>
<dbReference type="SUPFAM" id="SSF51905">
    <property type="entry name" value="FAD/NAD(P)-binding domain"/>
    <property type="match status" value="1"/>
</dbReference>
<evidence type="ECO:0000313" key="14">
    <source>
        <dbReference type="Proteomes" id="UP000228886"/>
    </source>
</evidence>
<dbReference type="PANTHER" id="PTHR11806:SF0">
    <property type="entry name" value="PROTEIN MTO1 HOMOLOG, MITOCHONDRIAL"/>
    <property type="match status" value="1"/>
</dbReference>
<feature type="domain" description="tRNA uridine 5-carboxymethylaminomethyl modification enzyme C-terminal subdomain" evidence="12">
    <location>
        <begin position="500"/>
        <end position="571"/>
    </location>
</feature>
<dbReference type="PROSITE" id="PS01281">
    <property type="entry name" value="GIDA_2"/>
    <property type="match status" value="1"/>
</dbReference>
<keyword evidence="6" id="KW-0285">Flavoprotein</keyword>
<evidence type="ECO:0000256" key="9">
    <source>
        <dbReference type="ARBA" id="ARBA00023027"/>
    </source>
</evidence>
<evidence type="ECO:0000256" key="1">
    <source>
        <dbReference type="ARBA" id="ARBA00001974"/>
    </source>
</evidence>
<comment type="function">
    <text evidence="2">NAD-binding protein involved in the addition of a carboxymethylaminomethyl (cmnm) group at the wobble position (U34) of certain tRNAs, forming tRNA-cmnm(5)s(2)U34.</text>
</comment>
<dbReference type="Pfam" id="PF01134">
    <property type="entry name" value="GIDA"/>
    <property type="match status" value="1"/>
</dbReference>
<evidence type="ECO:0000259" key="12">
    <source>
        <dbReference type="SMART" id="SM01228"/>
    </source>
</evidence>
<comment type="cofactor">
    <cofactor evidence="1">
        <name>FAD</name>
        <dbReference type="ChEBI" id="CHEBI:57692"/>
    </cofactor>
</comment>
<organism evidence="13 14">
    <name type="scientific">bacterium (Candidatus Ratteibacteria) CG01_land_8_20_14_3_00_40_19</name>
    <dbReference type="NCBI Taxonomy" id="2014290"/>
    <lineage>
        <taxon>Bacteria</taxon>
        <taxon>Candidatus Ratteibacteria</taxon>
    </lineage>
</organism>
<dbReference type="InterPro" id="IPR040131">
    <property type="entry name" value="MnmG_N"/>
</dbReference>
<dbReference type="Proteomes" id="UP000228886">
    <property type="component" value="Unassembled WGS sequence"/>
</dbReference>
<dbReference type="InterPro" id="IPR004416">
    <property type="entry name" value="MnmG"/>
</dbReference>
<name>A0A2M7EAR7_9BACT</name>
<dbReference type="InterPro" id="IPR026904">
    <property type="entry name" value="MnmG_C"/>
</dbReference>
<dbReference type="PRINTS" id="PR00411">
    <property type="entry name" value="PNDRDTASEI"/>
</dbReference>
<gene>
    <name evidence="13" type="ORF">COS11_00250</name>
</gene>
<dbReference type="Gene3D" id="3.50.50.60">
    <property type="entry name" value="FAD/NAD(P)-binding domain"/>
    <property type="match status" value="2"/>
</dbReference>
<dbReference type="GO" id="GO:0030488">
    <property type="term" value="P:tRNA methylation"/>
    <property type="evidence" value="ECO:0007669"/>
    <property type="project" value="TreeGrafter"/>
</dbReference>
<dbReference type="NCBIfam" id="TIGR00136">
    <property type="entry name" value="mnmG_gidA"/>
    <property type="match status" value="1"/>
</dbReference>
<dbReference type="SMART" id="SM01228">
    <property type="entry name" value="GIDA_assoc_3"/>
    <property type="match status" value="1"/>
</dbReference>
<evidence type="ECO:0000256" key="6">
    <source>
        <dbReference type="ARBA" id="ARBA00022630"/>
    </source>
</evidence>
<dbReference type="GO" id="GO:0002098">
    <property type="term" value="P:tRNA wobble uridine modification"/>
    <property type="evidence" value="ECO:0007669"/>
    <property type="project" value="InterPro"/>
</dbReference>
<dbReference type="EMBL" id="PETL01000016">
    <property type="protein sequence ID" value="PIV64808.1"/>
    <property type="molecule type" value="Genomic_DNA"/>
</dbReference>
<dbReference type="PROSITE" id="PS01280">
    <property type="entry name" value="GIDA_1"/>
    <property type="match status" value="1"/>
</dbReference>
<dbReference type="Gene3D" id="1.10.150.570">
    <property type="entry name" value="GidA associated domain, C-terminal subdomain"/>
    <property type="match status" value="1"/>
</dbReference>
<evidence type="ECO:0000256" key="2">
    <source>
        <dbReference type="ARBA" id="ARBA00003717"/>
    </source>
</evidence>
<evidence type="ECO:0000256" key="11">
    <source>
        <dbReference type="ARBA" id="ARBA00031800"/>
    </source>
</evidence>
<evidence type="ECO:0000256" key="5">
    <source>
        <dbReference type="ARBA" id="ARBA00022490"/>
    </source>
</evidence>
<dbReference type="FunFam" id="3.50.50.60:FF:000010">
    <property type="entry name" value="tRNA uridine 5-carboxymethylaminomethyl modification enzyme MnmG"/>
    <property type="match status" value="1"/>
</dbReference>
<dbReference type="FunFam" id="3.50.50.60:FF:000002">
    <property type="entry name" value="tRNA uridine 5-carboxymethylaminomethyl modification enzyme MnmG"/>
    <property type="match status" value="1"/>
</dbReference>
<dbReference type="GO" id="GO:0005829">
    <property type="term" value="C:cytosol"/>
    <property type="evidence" value="ECO:0007669"/>
    <property type="project" value="TreeGrafter"/>
</dbReference>
<reference evidence="14" key="1">
    <citation type="submission" date="2017-09" db="EMBL/GenBank/DDBJ databases">
        <title>Depth-based differentiation of microbial function through sediment-hosted aquifers and enrichment of novel symbionts in the deep terrestrial subsurface.</title>
        <authorList>
            <person name="Probst A.J."/>
            <person name="Ladd B."/>
            <person name="Jarett J.K."/>
            <person name="Geller-Mcgrath D.E."/>
            <person name="Sieber C.M.K."/>
            <person name="Emerson J.B."/>
            <person name="Anantharaman K."/>
            <person name="Thomas B.C."/>
            <person name="Malmstrom R."/>
            <person name="Stieglmeier M."/>
            <person name="Klingl A."/>
            <person name="Woyke T."/>
            <person name="Ryan C.M."/>
            <person name="Banfield J.F."/>
        </authorList>
    </citation>
    <scope>NUCLEOTIDE SEQUENCE [LARGE SCALE GENOMIC DNA]</scope>
</reference>
<evidence type="ECO:0000256" key="7">
    <source>
        <dbReference type="ARBA" id="ARBA00022694"/>
    </source>
</evidence>
<dbReference type="Pfam" id="PF13932">
    <property type="entry name" value="SAM_GIDA_C"/>
    <property type="match status" value="1"/>
</dbReference>
<proteinExistence type="inferred from homology"/>
<dbReference type="FunFam" id="1.10.150.570:FF:000001">
    <property type="entry name" value="tRNA uridine 5-carboxymethylaminomethyl modification enzyme MnmG"/>
    <property type="match status" value="1"/>
</dbReference>
<dbReference type="InterPro" id="IPR047001">
    <property type="entry name" value="MnmG_C_subdom"/>
</dbReference>
<sequence>PQKYDVIVVGAGHAGCEAALATAKMGLRTLLLTINLDTIAQMSCNPAIGGCAKGQLVKEIDALGGEMGKNIDKTGIQFRMLNTKKGPAVWGPRAQADKKSYQFGLKHTLEKEENLDLKQELVEEILVKEKKVIGVITHHQTLYYGKAIILTTGTFLKGLIHIGELKIAAGRAGEFPAEKLSDNLKKLGFAIGRLKTGTPPRINRNSIDFSKTEIQNGDKKPTPFSFSTERIRQPQIPCYITYTNEKCHKIIRKNLKRAPLYTGQIKGIGPRYCPSIEVKIVNFPQKERHQIFLEPEGINTEEIYLNGFATSIPVDVQLEALSAITGLQNVKMMRPGYAIEYDFIFPHQIKATLETKLIENLYLAGQINGTSGYEEAGAQGIMAGINATLKIKGKSPFILDRASAYIGVLIDDLITKDISEPYRMFTSRAEYRLLLRQDNADLRLMEYGYKFGLINEEQFEKLQEKRRKITEELDKLKHKKNYIINKNLNEDTRRQVEIQLKYEGYIKRELQSIKRFKKAEKKRIPPNFDYSTLYGLSTEAREKLTRIKPFSFGQASRIDGLRQSDLSILLIHLEKSRK</sequence>
<keyword evidence="9" id="KW-0520">NAD</keyword>
<dbReference type="AlphaFoldDB" id="A0A2M7EAR7"/>
<feature type="non-terminal residue" evidence="13">
    <location>
        <position position="1"/>
    </location>
</feature>
<dbReference type="GO" id="GO:0050660">
    <property type="term" value="F:flavin adenine dinucleotide binding"/>
    <property type="evidence" value="ECO:0007669"/>
    <property type="project" value="InterPro"/>
</dbReference>
<dbReference type="InterPro" id="IPR002218">
    <property type="entry name" value="MnmG-rel"/>
</dbReference>
<comment type="caution">
    <text evidence="13">The sequence shown here is derived from an EMBL/GenBank/DDBJ whole genome shotgun (WGS) entry which is preliminary data.</text>
</comment>
<evidence type="ECO:0000256" key="4">
    <source>
        <dbReference type="ARBA" id="ARBA00020461"/>
    </source>
</evidence>